<feature type="domain" description="MOFRL-associated" evidence="2">
    <location>
        <begin position="2"/>
        <end position="99"/>
    </location>
</feature>
<evidence type="ECO:0000313" key="4">
    <source>
        <dbReference type="Proteomes" id="UP001501729"/>
    </source>
</evidence>
<proteinExistence type="predicted"/>
<name>A0AAV3UJX6_9EURY</name>
<organism evidence="3 4">
    <name type="scientific">Haladaptatus pallidirubidus</name>
    <dbReference type="NCBI Taxonomy" id="1008152"/>
    <lineage>
        <taxon>Archaea</taxon>
        <taxon>Methanobacteriati</taxon>
        <taxon>Methanobacteriota</taxon>
        <taxon>Stenosarchaea group</taxon>
        <taxon>Halobacteria</taxon>
        <taxon>Halobacteriales</taxon>
        <taxon>Haladaptataceae</taxon>
        <taxon>Haladaptatus</taxon>
    </lineage>
</organism>
<evidence type="ECO:0000259" key="2">
    <source>
        <dbReference type="Pfam" id="PF13660"/>
    </source>
</evidence>
<dbReference type="EMBL" id="BAABKX010000013">
    <property type="protein sequence ID" value="GAA5054137.1"/>
    <property type="molecule type" value="Genomic_DNA"/>
</dbReference>
<dbReference type="InterPro" id="IPR038614">
    <property type="entry name" value="GK_N_sf"/>
</dbReference>
<dbReference type="AlphaFoldDB" id="A0AAV3UJX6"/>
<sequence length="133" mass="14250">MAAGIEAAQPLNVVAERLGLDRTELVVGDERYDLDTYSDVIFIGGGNAAATAASALEDVLIDQIDRGVVVTDNPVETERIEFLPGDYSVLSERSVGIARTQCWQPPSRPESTTSSSESSPAAEVRSTCPSRRH</sequence>
<gene>
    <name evidence="3" type="ORF">GCM10025751_32290</name>
</gene>
<protein>
    <recommendedName>
        <fullName evidence="2">MOFRL-associated domain-containing protein</fullName>
    </recommendedName>
</protein>
<feature type="region of interest" description="Disordered" evidence="1">
    <location>
        <begin position="100"/>
        <end position="133"/>
    </location>
</feature>
<dbReference type="InterPro" id="IPR025286">
    <property type="entry name" value="MOFRL_assoc_dom"/>
</dbReference>
<dbReference type="SUPFAM" id="SSF82544">
    <property type="entry name" value="GckA/TtuD-like"/>
    <property type="match status" value="1"/>
</dbReference>
<evidence type="ECO:0000313" key="3">
    <source>
        <dbReference type="EMBL" id="GAA5054137.1"/>
    </source>
</evidence>
<dbReference type="Pfam" id="PF13660">
    <property type="entry name" value="DUF4147"/>
    <property type="match status" value="1"/>
</dbReference>
<keyword evidence="4" id="KW-1185">Reference proteome</keyword>
<reference evidence="3 4" key="1">
    <citation type="journal article" date="2019" name="Int. J. Syst. Evol. Microbiol.">
        <title>The Global Catalogue of Microorganisms (GCM) 10K type strain sequencing project: providing services to taxonomists for standard genome sequencing and annotation.</title>
        <authorList>
            <consortium name="The Broad Institute Genomics Platform"/>
            <consortium name="The Broad Institute Genome Sequencing Center for Infectious Disease"/>
            <person name="Wu L."/>
            <person name="Ma J."/>
        </authorList>
    </citation>
    <scope>NUCLEOTIDE SEQUENCE [LARGE SCALE GENOMIC DNA]</scope>
    <source>
        <strain evidence="3 4">JCM 17504</strain>
    </source>
</reference>
<evidence type="ECO:0000256" key="1">
    <source>
        <dbReference type="SAM" id="MobiDB-lite"/>
    </source>
</evidence>
<accession>A0AAV3UJX6</accession>
<dbReference type="Proteomes" id="UP001501729">
    <property type="component" value="Unassembled WGS sequence"/>
</dbReference>
<comment type="caution">
    <text evidence="3">The sequence shown here is derived from an EMBL/GenBank/DDBJ whole genome shotgun (WGS) entry which is preliminary data.</text>
</comment>
<dbReference type="Gene3D" id="3.40.50.10180">
    <property type="entry name" value="Glycerate kinase, MOFRL-like N-terminal domain"/>
    <property type="match status" value="1"/>
</dbReference>
<feature type="compositionally biased region" description="Low complexity" evidence="1">
    <location>
        <begin position="109"/>
        <end position="126"/>
    </location>
</feature>